<evidence type="ECO:0000259" key="4">
    <source>
        <dbReference type="Pfam" id="PF03446"/>
    </source>
</evidence>
<dbReference type="OrthoDB" id="9812907at2"/>
<reference evidence="6 7" key="1">
    <citation type="submission" date="2015-09" db="EMBL/GenBank/DDBJ databases">
        <authorList>
            <consortium name="Swine Surveillance"/>
        </authorList>
    </citation>
    <scope>NUCLEOTIDE SEQUENCE [LARGE SCALE GENOMIC DNA]</scope>
    <source>
        <strain evidence="6 7">CECT 4357</strain>
    </source>
</reference>
<protein>
    <submittedName>
        <fullName evidence="6">2-hydroxy-3-oxopropionate reductase</fullName>
        <ecNumber evidence="6">1.1.1.60</ecNumber>
    </submittedName>
</protein>
<dbReference type="SUPFAM" id="SSF48179">
    <property type="entry name" value="6-phosphogluconate dehydrogenase C-terminal domain-like"/>
    <property type="match status" value="1"/>
</dbReference>
<dbReference type="InterPro" id="IPR008927">
    <property type="entry name" value="6-PGluconate_DH-like_C_sf"/>
</dbReference>
<evidence type="ECO:0000256" key="2">
    <source>
        <dbReference type="ARBA" id="ARBA00023027"/>
    </source>
</evidence>
<dbReference type="GO" id="GO:0008679">
    <property type="term" value="F:2-hydroxy-3-oxopropionate reductase activity"/>
    <property type="evidence" value="ECO:0007669"/>
    <property type="project" value="UniProtKB-EC"/>
</dbReference>
<dbReference type="Proteomes" id="UP000051587">
    <property type="component" value="Unassembled WGS sequence"/>
</dbReference>
<dbReference type="InterPro" id="IPR015815">
    <property type="entry name" value="HIBADH-related"/>
</dbReference>
<dbReference type="STRING" id="53501.SAMN04488043_104254"/>
<evidence type="ECO:0000259" key="5">
    <source>
        <dbReference type="Pfam" id="PF14833"/>
    </source>
</evidence>
<keyword evidence="2" id="KW-0520">NAD</keyword>
<keyword evidence="7" id="KW-1185">Reference proteome</keyword>
<evidence type="ECO:0000313" key="7">
    <source>
        <dbReference type="Proteomes" id="UP000051587"/>
    </source>
</evidence>
<proteinExistence type="predicted"/>
<dbReference type="PANTHER" id="PTHR43060">
    <property type="entry name" value="3-HYDROXYISOBUTYRATE DEHYDROGENASE-LIKE 1, MITOCHONDRIAL-RELATED"/>
    <property type="match status" value="1"/>
</dbReference>
<dbReference type="SUPFAM" id="SSF51735">
    <property type="entry name" value="NAD(P)-binding Rossmann-fold domains"/>
    <property type="match status" value="1"/>
</dbReference>
<feature type="domain" description="3-hydroxyisobutyrate dehydrogenase-like NAD-binding" evidence="5">
    <location>
        <begin position="157"/>
        <end position="274"/>
    </location>
</feature>
<dbReference type="GO" id="GO:0051287">
    <property type="term" value="F:NAD binding"/>
    <property type="evidence" value="ECO:0007669"/>
    <property type="project" value="InterPro"/>
</dbReference>
<keyword evidence="1 6" id="KW-0560">Oxidoreductase</keyword>
<dbReference type="Pfam" id="PF03446">
    <property type="entry name" value="NAD_binding_2"/>
    <property type="match status" value="1"/>
</dbReference>
<name>A0A0P1G2L8_THAGE</name>
<dbReference type="InterPro" id="IPR029154">
    <property type="entry name" value="HIBADH-like_NADP-bd"/>
</dbReference>
<dbReference type="Pfam" id="PF14833">
    <property type="entry name" value="NAD_binding_11"/>
    <property type="match status" value="1"/>
</dbReference>
<dbReference type="PANTHER" id="PTHR43060:SF15">
    <property type="entry name" value="3-HYDROXYISOBUTYRATE DEHYDROGENASE-LIKE 1, MITOCHONDRIAL-RELATED"/>
    <property type="match status" value="1"/>
</dbReference>
<evidence type="ECO:0000256" key="1">
    <source>
        <dbReference type="ARBA" id="ARBA00023002"/>
    </source>
</evidence>
<sequence>MSRFGIFGLGLIGSAVAERLIGAGHDLRGFDPDPANMTRLDRLGGNACDAAKVWQSDYVFSCVFDTDQLSALIERAPECRTVLVSLSTCDPDRMQALAETAAARGITLIEAPISGSSRALAKGDVLLLVAGNLRVAQELAPVFDLLSRQHLHVGAIGNGNRAKLAINLVLGLNRAALAEGMVFAEAMGLAPDDFLTMARASAAYSAVMDAKGQMMVDRDFAAQGRIVQSAKDFDLIRAGAVAAGQGLPFTETYLEMMRDAIAQGEGDLDNAAVLLPIARSLPR</sequence>
<dbReference type="GO" id="GO:0050661">
    <property type="term" value="F:NADP binding"/>
    <property type="evidence" value="ECO:0007669"/>
    <property type="project" value="InterPro"/>
</dbReference>
<dbReference type="AlphaFoldDB" id="A0A0P1G2L8"/>
<dbReference type="EC" id="1.1.1.60" evidence="6"/>
<accession>A0A0P1G2L8</accession>
<feature type="active site" evidence="3">
    <location>
        <position position="163"/>
    </location>
</feature>
<dbReference type="Gene3D" id="3.40.50.720">
    <property type="entry name" value="NAD(P)-binding Rossmann-like Domain"/>
    <property type="match status" value="1"/>
</dbReference>
<dbReference type="PIRSF" id="PIRSF000103">
    <property type="entry name" value="HIBADH"/>
    <property type="match status" value="1"/>
</dbReference>
<evidence type="ECO:0000256" key="3">
    <source>
        <dbReference type="PIRSR" id="PIRSR000103-1"/>
    </source>
</evidence>
<dbReference type="InterPro" id="IPR006115">
    <property type="entry name" value="6PGDH_NADP-bd"/>
</dbReference>
<feature type="domain" description="6-phosphogluconate dehydrogenase NADP-binding" evidence="4">
    <location>
        <begin position="4"/>
        <end position="154"/>
    </location>
</feature>
<dbReference type="Gene3D" id="1.10.1040.10">
    <property type="entry name" value="N-(1-d-carboxylethyl)-l-norvaline Dehydrogenase, domain 2"/>
    <property type="match status" value="1"/>
</dbReference>
<organism evidence="6 7">
    <name type="scientific">Thalassovita gelatinovora</name>
    <name type="common">Thalassobius gelatinovorus</name>
    <dbReference type="NCBI Taxonomy" id="53501"/>
    <lineage>
        <taxon>Bacteria</taxon>
        <taxon>Pseudomonadati</taxon>
        <taxon>Pseudomonadota</taxon>
        <taxon>Alphaproteobacteria</taxon>
        <taxon>Rhodobacterales</taxon>
        <taxon>Roseobacteraceae</taxon>
        <taxon>Thalassovita</taxon>
    </lineage>
</organism>
<gene>
    <name evidence="6" type="primary">garR_2</name>
    <name evidence="6" type="ORF">TG4357_03383</name>
</gene>
<dbReference type="EMBL" id="CYSA01000027">
    <property type="protein sequence ID" value="CUH68088.1"/>
    <property type="molecule type" value="Genomic_DNA"/>
</dbReference>
<evidence type="ECO:0000313" key="6">
    <source>
        <dbReference type="EMBL" id="CUH68088.1"/>
    </source>
</evidence>
<dbReference type="InterPro" id="IPR036291">
    <property type="entry name" value="NAD(P)-bd_dom_sf"/>
</dbReference>
<dbReference type="RefSeq" id="WP_058264064.1">
    <property type="nucleotide sequence ID" value="NZ_CP051181.1"/>
</dbReference>
<dbReference type="InterPro" id="IPR013328">
    <property type="entry name" value="6PGD_dom2"/>
</dbReference>